<dbReference type="GO" id="GO:0000156">
    <property type="term" value="F:phosphorelay response regulator activity"/>
    <property type="evidence" value="ECO:0007669"/>
    <property type="project" value="TreeGrafter"/>
</dbReference>
<evidence type="ECO:0000259" key="8">
    <source>
        <dbReference type="PROSITE" id="PS50110"/>
    </source>
</evidence>
<keyword evidence="1 6" id="KW-0597">Phosphoprotein</keyword>
<keyword evidence="5" id="KW-0804">Transcription</keyword>
<dbReference type="SUPFAM" id="SSF46894">
    <property type="entry name" value="C-terminal effector domain of the bipartite response regulators"/>
    <property type="match status" value="1"/>
</dbReference>
<accession>A0A4V2SJR0</accession>
<keyword evidence="3" id="KW-0805">Transcription regulation</keyword>
<dbReference type="PROSITE" id="PS50110">
    <property type="entry name" value="RESPONSE_REGULATORY"/>
    <property type="match status" value="1"/>
</dbReference>
<proteinExistence type="predicted"/>
<keyword evidence="10" id="KW-1185">Reference proteome</keyword>
<dbReference type="InterPro" id="IPR016032">
    <property type="entry name" value="Sig_transdc_resp-reg_C-effctor"/>
</dbReference>
<dbReference type="InterPro" id="IPR001789">
    <property type="entry name" value="Sig_transdc_resp-reg_receiver"/>
</dbReference>
<dbReference type="SMART" id="SM00421">
    <property type="entry name" value="HTH_LUXR"/>
    <property type="match status" value="1"/>
</dbReference>
<dbReference type="Gene3D" id="1.10.10.10">
    <property type="entry name" value="Winged helix-like DNA-binding domain superfamily/Winged helix DNA-binding domain"/>
    <property type="match status" value="1"/>
</dbReference>
<dbReference type="PRINTS" id="PR00038">
    <property type="entry name" value="HTHLUXR"/>
</dbReference>
<evidence type="ECO:0000256" key="4">
    <source>
        <dbReference type="ARBA" id="ARBA00023125"/>
    </source>
</evidence>
<dbReference type="InterPro" id="IPR000792">
    <property type="entry name" value="Tscrpt_reg_LuxR_C"/>
</dbReference>
<evidence type="ECO:0000259" key="7">
    <source>
        <dbReference type="PROSITE" id="PS50043"/>
    </source>
</evidence>
<dbReference type="InterPro" id="IPR036388">
    <property type="entry name" value="WH-like_DNA-bd_sf"/>
</dbReference>
<dbReference type="Proteomes" id="UP000295182">
    <property type="component" value="Unassembled WGS sequence"/>
</dbReference>
<dbReference type="PANTHER" id="PTHR48111">
    <property type="entry name" value="REGULATOR OF RPOS"/>
    <property type="match status" value="1"/>
</dbReference>
<name>A0A4V2SJR0_9BURK</name>
<dbReference type="GO" id="GO:0000976">
    <property type="term" value="F:transcription cis-regulatory region binding"/>
    <property type="evidence" value="ECO:0007669"/>
    <property type="project" value="TreeGrafter"/>
</dbReference>
<evidence type="ECO:0000313" key="10">
    <source>
        <dbReference type="Proteomes" id="UP000295182"/>
    </source>
</evidence>
<dbReference type="EMBL" id="SLXH01000017">
    <property type="protein sequence ID" value="TCP16556.1"/>
    <property type="molecule type" value="Genomic_DNA"/>
</dbReference>
<dbReference type="PANTHER" id="PTHR48111:SF1">
    <property type="entry name" value="TWO-COMPONENT RESPONSE REGULATOR ORR33"/>
    <property type="match status" value="1"/>
</dbReference>
<keyword evidence="2" id="KW-0902">Two-component regulatory system</keyword>
<evidence type="ECO:0000256" key="3">
    <source>
        <dbReference type="ARBA" id="ARBA00023015"/>
    </source>
</evidence>
<dbReference type="AlphaFoldDB" id="A0A4V2SJR0"/>
<dbReference type="Pfam" id="PF00072">
    <property type="entry name" value="Response_reg"/>
    <property type="match status" value="1"/>
</dbReference>
<protein>
    <submittedName>
        <fullName evidence="9">LuxR family two component transcriptional regulator</fullName>
    </submittedName>
</protein>
<comment type="caution">
    <text evidence="9">The sequence shown here is derived from an EMBL/GenBank/DDBJ whole genome shotgun (WGS) entry which is preliminary data.</text>
</comment>
<evidence type="ECO:0000313" key="9">
    <source>
        <dbReference type="EMBL" id="TCP16556.1"/>
    </source>
</evidence>
<dbReference type="Gene3D" id="3.40.50.2300">
    <property type="match status" value="1"/>
</dbReference>
<dbReference type="GO" id="GO:0006355">
    <property type="term" value="P:regulation of DNA-templated transcription"/>
    <property type="evidence" value="ECO:0007669"/>
    <property type="project" value="InterPro"/>
</dbReference>
<keyword evidence="4" id="KW-0238">DNA-binding</keyword>
<evidence type="ECO:0000256" key="6">
    <source>
        <dbReference type="PROSITE-ProRule" id="PRU00169"/>
    </source>
</evidence>
<dbReference type="PROSITE" id="PS50043">
    <property type="entry name" value="HTH_LUXR_2"/>
    <property type="match status" value="1"/>
</dbReference>
<reference evidence="9 10" key="1">
    <citation type="submission" date="2019-03" db="EMBL/GenBank/DDBJ databases">
        <title>Genomic Encyclopedia of Type Strains, Phase IV (KMG-IV): sequencing the most valuable type-strain genomes for metagenomic binning, comparative biology and taxonomic classification.</title>
        <authorList>
            <person name="Goeker M."/>
        </authorList>
    </citation>
    <scope>NUCLEOTIDE SEQUENCE [LARGE SCALE GENOMIC DNA]</scope>
    <source>
        <strain evidence="9 10">DSM 1837</strain>
    </source>
</reference>
<gene>
    <name evidence="9" type="ORF">EV674_11722</name>
</gene>
<dbReference type="CDD" id="cd19920">
    <property type="entry name" value="REC_PA4781-like"/>
    <property type="match status" value="1"/>
</dbReference>
<dbReference type="InterPro" id="IPR039420">
    <property type="entry name" value="WalR-like"/>
</dbReference>
<dbReference type="Pfam" id="PF00196">
    <property type="entry name" value="GerE"/>
    <property type="match status" value="1"/>
</dbReference>
<evidence type="ECO:0000256" key="1">
    <source>
        <dbReference type="ARBA" id="ARBA00022553"/>
    </source>
</evidence>
<dbReference type="SUPFAM" id="SSF52172">
    <property type="entry name" value="CheY-like"/>
    <property type="match status" value="1"/>
</dbReference>
<dbReference type="SMART" id="SM00448">
    <property type="entry name" value="REC"/>
    <property type="match status" value="1"/>
</dbReference>
<dbReference type="InterPro" id="IPR011006">
    <property type="entry name" value="CheY-like_superfamily"/>
</dbReference>
<sequence length="345" mass="37776">MHPHLPPELPPEPTSAPPILDRAHSDVVLIVDDVPDNLAVLHDALDESGYTVLVATRGEAALQRAAQALPDIVLLDALMPGMDGFEVARRLKAMAQTAHIPIIFMTGLTETEHLVAALEAGGVDYVTKPIKPKEVLARMNVHLQGARRARQEVRQAGQARNALDAFGYASITVRVGDGRLMWQTPLARDLLLDYFGSSAPYAPTVVLDWLRQHLPDLERLAQQQQEPPRLNVQQGARCLSFRLHQQTGDGEGGGDWLIVMREVSDTAVIACLGLGFKLTAREAEVLYWLVKGKTNRDIGEILGSSPATVKKHLERVYVKLGVETRTAAAGMAMARIRQSHPQFEG</sequence>
<evidence type="ECO:0000256" key="2">
    <source>
        <dbReference type="ARBA" id="ARBA00023012"/>
    </source>
</evidence>
<dbReference type="CDD" id="cd06170">
    <property type="entry name" value="LuxR_C_like"/>
    <property type="match status" value="1"/>
</dbReference>
<organism evidence="9 10">
    <name type="scientific">Simplicispira metamorpha</name>
    <dbReference type="NCBI Taxonomy" id="80881"/>
    <lineage>
        <taxon>Bacteria</taxon>
        <taxon>Pseudomonadati</taxon>
        <taxon>Pseudomonadota</taxon>
        <taxon>Betaproteobacteria</taxon>
        <taxon>Burkholderiales</taxon>
        <taxon>Comamonadaceae</taxon>
        <taxon>Simplicispira</taxon>
    </lineage>
</organism>
<dbReference type="RefSeq" id="WP_132750428.1">
    <property type="nucleotide sequence ID" value="NZ_SLXH01000017.1"/>
</dbReference>
<feature type="domain" description="HTH luxR-type" evidence="7">
    <location>
        <begin position="271"/>
        <end position="336"/>
    </location>
</feature>
<feature type="domain" description="Response regulatory" evidence="8">
    <location>
        <begin position="27"/>
        <end position="143"/>
    </location>
</feature>
<dbReference type="GO" id="GO:0005829">
    <property type="term" value="C:cytosol"/>
    <property type="evidence" value="ECO:0007669"/>
    <property type="project" value="TreeGrafter"/>
</dbReference>
<evidence type="ECO:0000256" key="5">
    <source>
        <dbReference type="ARBA" id="ARBA00023163"/>
    </source>
</evidence>
<feature type="modified residue" description="4-aspartylphosphate" evidence="6">
    <location>
        <position position="76"/>
    </location>
</feature>
<dbReference type="GO" id="GO:0032993">
    <property type="term" value="C:protein-DNA complex"/>
    <property type="evidence" value="ECO:0007669"/>
    <property type="project" value="TreeGrafter"/>
</dbReference>